<dbReference type="EMBL" id="NKYE01000018">
    <property type="protein sequence ID" value="OZM70689.1"/>
    <property type="molecule type" value="Genomic_DNA"/>
</dbReference>
<name>A0A263CXH5_9PSEU</name>
<sequence length="184" mass="19477">MTVTDLPLTPARRDIKGMTALLANLKDKTQIAVTFKRDTYGLFTVEGPAVKSPAVKTFMVGSLFIESGLKPDKAVQSIRYSDTTNTDATVDDPDALRGTVNGVGHGDLVAATFEQAPHGRFTVTGVAVHTADTTILTVGSWFLVHRGSTATRLQALTVLADAGTHTLPVPAPITAWESDDPSTT</sequence>
<dbReference type="OrthoDB" id="5126355at2"/>
<proteinExistence type="predicted"/>
<protein>
    <submittedName>
        <fullName evidence="1">Uncharacterized protein</fullName>
    </submittedName>
</protein>
<dbReference type="RefSeq" id="WP_094865099.1">
    <property type="nucleotide sequence ID" value="NZ_NKYE01000018.1"/>
</dbReference>
<keyword evidence="2" id="KW-1185">Reference proteome</keyword>
<evidence type="ECO:0000313" key="1">
    <source>
        <dbReference type="EMBL" id="OZM70689.1"/>
    </source>
</evidence>
<evidence type="ECO:0000313" key="2">
    <source>
        <dbReference type="Proteomes" id="UP000242444"/>
    </source>
</evidence>
<dbReference type="Proteomes" id="UP000242444">
    <property type="component" value="Unassembled WGS sequence"/>
</dbReference>
<dbReference type="InParanoid" id="A0A263CXH5"/>
<accession>A0A263CXH5</accession>
<comment type="caution">
    <text evidence="1">The sequence shown here is derived from an EMBL/GenBank/DDBJ whole genome shotgun (WGS) entry which is preliminary data.</text>
</comment>
<organism evidence="1 2">
    <name type="scientific">Amycolatopsis antarctica</name>
    <dbReference type="NCBI Taxonomy" id="1854586"/>
    <lineage>
        <taxon>Bacteria</taxon>
        <taxon>Bacillati</taxon>
        <taxon>Actinomycetota</taxon>
        <taxon>Actinomycetes</taxon>
        <taxon>Pseudonocardiales</taxon>
        <taxon>Pseudonocardiaceae</taxon>
        <taxon>Amycolatopsis</taxon>
    </lineage>
</organism>
<gene>
    <name evidence="1" type="ORF">CFN78_23740</name>
</gene>
<dbReference type="AlphaFoldDB" id="A0A263CXH5"/>
<reference evidence="1 2" key="1">
    <citation type="submission" date="2017-07" db="EMBL/GenBank/DDBJ databases">
        <title>Amycolatopsis antarcticus sp. nov., isolated from the surface of an Antarcticus brown macroalga.</title>
        <authorList>
            <person name="Wang J."/>
            <person name="Leiva S."/>
            <person name="Huang J."/>
            <person name="Huang Y."/>
        </authorList>
    </citation>
    <scope>NUCLEOTIDE SEQUENCE [LARGE SCALE GENOMIC DNA]</scope>
    <source>
        <strain evidence="1 2">AU-G6</strain>
    </source>
</reference>